<dbReference type="InterPro" id="IPR040442">
    <property type="entry name" value="Pyrv_kinase-like_dom_sf"/>
</dbReference>
<keyword evidence="3 5" id="KW-0460">Magnesium</keyword>
<dbReference type="GO" id="GO:0016829">
    <property type="term" value="F:lyase activity"/>
    <property type="evidence" value="ECO:0007669"/>
    <property type="project" value="UniProtKB-KW"/>
</dbReference>
<evidence type="ECO:0000259" key="6">
    <source>
        <dbReference type="Pfam" id="PF03328"/>
    </source>
</evidence>
<feature type="binding site" evidence="5">
    <location>
        <position position="155"/>
    </location>
    <ligand>
        <name>Mg(2+)</name>
        <dbReference type="ChEBI" id="CHEBI:18420"/>
    </ligand>
</feature>
<keyword evidence="7" id="KW-0456">Lyase</keyword>
<evidence type="ECO:0000256" key="5">
    <source>
        <dbReference type="PIRSR" id="PIRSR015582-2"/>
    </source>
</evidence>
<evidence type="ECO:0000313" key="7">
    <source>
        <dbReference type="EMBL" id="EMY35530.1"/>
    </source>
</evidence>
<dbReference type="RefSeq" id="WP_005267394.1">
    <property type="nucleotide sequence ID" value="NZ_ANPE02000070.1"/>
</dbReference>
<gene>
    <name evidence="7" type="ORF">D477_003768</name>
</gene>
<dbReference type="PANTHER" id="PTHR32308:SF10">
    <property type="entry name" value="CITRATE LYASE SUBUNIT BETA"/>
    <property type="match status" value="1"/>
</dbReference>
<dbReference type="PANTHER" id="PTHR32308">
    <property type="entry name" value="LYASE BETA SUBUNIT, PUTATIVE (AFU_ORTHOLOGUE AFUA_4G13030)-RELATED"/>
    <property type="match status" value="1"/>
</dbReference>
<name>N1V2F2_9MICC</name>
<dbReference type="PIRSF" id="PIRSF015582">
    <property type="entry name" value="Cit_lyase_B"/>
    <property type="match status" value="1"/>
</dbReference>
<dbReference type="SUPFAM" id="SSF51621">
    <property type="entry name" value="Phosphoenolpyruvate/pyruvate domain"/>
    <property type="match status" value="1"/>
</dbReference>
<organism evidence="7 8">
    <name type="scientific">Arthrobacter crystallopoietes BAB-32</name>
    <dbReference type="NCBI Taxonomy" id="1246476"/>
    <lineage>
        <taxon>Bacteria</taxon>
        <taxon>Bacillati</taxon>
        <taxon>Actinomycetota</taxon>
        <taxon>Actinomycetes</taxon>
        <taxon>Micrococcales</taxon>
        <taxon>Micrococcaceae</taxon>
        <taxon>Crystallibacter</taxon>
    </lineage>
</organism>
<evidence type="ECO:0000256" key="2">
    <source>
        <dbReference type="ARBA" id="ARBA00022723"/>
    </source>
</evidence>
<feature type="binding site" evidence="5">
    <location>
        <position position="129"/>
    </location>
    <ligand>
        <name>Mg(2+)</name>
        <dbReference type="ChEBI" id="CHEBI:18420"/>
    </ligand>
</feature>
<dbReference type="GO" id="GO:0006107">
    <property type="term" value="P:oxaloacetate metabolic process"/>
    <property type="evidence" value="ECO:0007669"/>
    <property type="project" value="TreeGrafter"/>
</dbReference>
<keyword evidence="8" id="KW-1185">Reference proteome</keyword>
<dbReference type="InterPro" id="IPR015813">
    <property type="entry name" value="Pyrv/PenolPyrv_kinase-like_dom"/>
</dbReference>
<dbReference type="Pfam" id="PF03328">
    <property type="entry name" value="HpcH_HpaI"/>
    <property type="match status" value="1"/>
</dbReference>
<dbReference type="InterPro" id="IPR011206">
    <property type="entry name" value="Citrate_lyase_beta/mcl1/mcl2"/>
</dbReference>
<evidence type="ECO:0000256" key="3">
    <source>
        <dbReference type="ARBA" id="ARBA00022842"/>
    </source>
</evidence>
<comment type="caution">
    <text evidence="7">The sequence shown here is derived from an EMBL/GenBank/DDBJ whole genome shotgun (WGS) entry which is preliminary data.</text>
</comment>
<evidence type="ECO:0000256" key="1">
    <source>
        <dbReference type="ARBA" id="ARBA00001946"/>
    </source>
</evidence>
<dbReference type="Proteomes" id="UP000010729">
    <property type="component" value="Unassembled WGS sequence"/>
</dbReference>
<dbReference type="EMBL" id="ANPE02000070">
    <property type="protein sequence ID" value="EMY35530.1"/>
    <property type="molecule type" value="Genomic_DNA"/>
</dbReference>
<sequence>MTPSKMTLAGPAILFCPADRPDRYAKAMERADSVIVDLEDAVTPEQKQAAREHLRAWCEDPKNHTMLTADPVRFIVRVNSPSSEFFADDMQILQSVPVQIVMLPKTESPEDVDRLVAELPEVAVVALCESAAGVARSLEIARHPAVVAMMWGAEDLLASIGGFSSRLPDGRYRDVARAARATVLLHASASGKASIDSINTDFSDTSGLAEEARDASDSGFTFKACIHPAQCGIIRQAYAPTPEEVRYARDLLAAVNESRGAVNFRGTMVDDPLIRHAENLLRRSGAS</sequence>
<evidence type="ECO:0000313" key="8">
    <source>
        <dbReference type="Proteomes" id="UP000010729"/>
    </source>
</evidence>
<feature type="binding site" evidence="4">
    <location>
        <position position="129"/>
    </location>
    <ligand>
        <name>substrate</name>
    </ligand>
</feature>
<dbReference type="AlphaFoldDB" id="N1V2F2"/>
<proteinExistence type="predicted"/>
<dbReference type="GO" id="GO:0000287">
    <property type="term" value="F:magnesium ion binding"/>
    <property type="evidence" value="ECO:0007669"/>
    <property type="project" value="TreeGrafter"/>
</dbReference>
<comment type="cofactor">
    <cofactor evidence="1">
        <name>Mg(2+)</name>
        <dbReference type="ChEBI" id="CHEBI:18420"/>
    </cofactor>
</comment>
<evidence type="ECO:0000256" key="4">
    <source>
        <dbReference type="PIRSR" id="PIRSR015582-1"/>
    </source>
</evidence>
<protein>
    <submittedName>
        <fullName evidence="7">Putative citrate lyase beta chain</fullName>
    </submittedName>
</protein>
<keyword evidence="2 5" id="KW-0479">Metal-binding</keyword>
<accession>N1V2F2</accession>
<feature type="binding site" evidence="4">
    <location>
        <position position="77"/>
    </location>
    <ligand>
        <name>substrate</name>
    </ligand>
</feature>
<dbReference type="InterPro" id="IPR005000">
    <property type="entry name" value="Aldolase/citrate-lyase_domain"/>
</dbReference>
<reference evidence="7 8" key="1">
    <citation type="journal article" date="2013" name="Genome Announc.">
        <title>Draft Genome Sequence of Arthrobacter crystallopoietes Strain BAB-32, Revealing Genes for Bioremediation.</title>
        <authorList>
            <person name="Joshi M.N."/>
            <person name="Pandit A.S."/>
            <person name="Sharma A."/>
            <person name="Pandya R.V."/>
            <person name="Desai S.M."/>
            <person name="Saxena A.K."/>
            <person name="Bagatharia S.B."/>
        </authorList>
    </citation>
    <scope>NUCLEOTIDE SEQUENCE [LARGE SCALE GENOMIC DNA]</scope>
    <source>
        <strain evidence="7 8">BAB-32</strain>
    </source>
</reference>
<feature type="domain" description="HpcH/HpaI aldolase/citrate lyase" evidence="6">
    <location>
        <begin position="13"/>
        <end position="228"/>
    </location>
</feature>
<dbReference type="Gene3D" id="3.20.20.60">
    <property type="entry name" value="Phosphoenolpyruvate-binding domains"/>
    <property type="match status" value="1"/>
</dbReference>